<feature type="transmembrane region" description="Helical" evidence="9">
    <location>
        <begin position="879"/>
        <end position="897"/>
    </location>
</feature>
<evidence type="ECO:0000256" key="6">
    <source>
        <dbReference type="ARBA" id="ARBA00022692"/>
    </source>
</evidence>
<dbReference type="PRINTS" id="PR00702">
    <property type="entry name" value="ACRIFLAVINRP"/>
</dbReference>
<evidence type="ECO:0000259" key="10">
    <source>
        <dbReference type="PROSITE" id="PS50156"/>
    </source>
</evidence>
<keyword evidence="3" id="KW-0813">Transport</keyword>
<dbReference type="RefSeq" id="WP_309940570.1">
    <property type="nucleotide sequence ID" value="NZ_AP025306.1"/>
</dbReference>
<dbReference type="Gene3D" id="3.30.70.1440">
    <property type="entry name" value="Multidrug efflux transporter AcrB pore domain"/>
    <property type="match status" value="1"/>
</dbReference>
<feature type="transmembrane region" description="Helical" evidence="9">
    <location>
        <begin position="377"/>
        <end position="398"/>
    </location>
</feature>
<evidence type="ECO:0000256" key="4">
    <source>
        <dbReference type="ARBA" id="ARBA00022475"/>
    </source>
</evidence>
<keyword evidence="6 9" id="KW-0812">Transmembrane</keyword>
<comment type="caution">
    <text evidence="11">The sequence shown here is derived from an EMBL/GenBank/DDBJ whole genome shotgun (WGS) entry which is preliminary data.</text>
</comment>
<dbReference type="FunFam" id="1.20.1640.10:FF:000001">
    <property type="entry name" value="Efflux pump membrane transporter"/>
    <property type="match status" value="1"/>
</dbReference>
<evidence type="ECO:0000256" key="3">
    <source>
        <dbReference type="ARBA" id="ARBA00022448"/>
    </source>
</evidence>
<keyword evidence="12" id="KW-1185">Reference proteome</keyword>
<name>A0AAE4BT92_9BACT</name>
<comment type="subcellular location">
    <subcellularLocation>
        <location evidence="1">Cell inner membrane</location>
        <topology evidence="1">Multi-pass membrane protein</topology>
    </subcellularLocation>
</comment>
<dbReference type="NCBIfam" id="TIGR00915">
    <property type="entry name" value="2A0602"/>
    <property type="match status" value="1"/>
</dbReference>
<dbReference type="InterPro" id="IPR004764">
    <property type="entry name" value="MdtF-like"/>
</dbReference>
<evidence type="ECO:0000256" key="9">
    <source>
        <dbReference type="SAM" id="Phobius"/>
    </source>
</evidence>
<evidence type="ECO:0000313" key="11">
    <source>
        <dbReference type="EMBL" id="MDR6240551.1"/>
    </source>
</evidence>
<dbReference type="Gene3D" id="3.30.2090.10">
    <property type="entry name" value="Multidrug efflux transporter AcrB TolC docking domain, DN and DC subdomains"/>
    <property type="match status" value="2"/>
</dbReference>
<dbReference type="SUPFAM" id="SSF82866">
    <property type="entry name" value="Multidrug efflux transporter AcrB transmembrane domain"/>
    <property type="match status" value="2"/>
</dbReference>
<evidence type="ECO:0000313" key="12">
    <source>
        <dbReference type="Proteomes" id="UP001185092"/>
    </source>
</evidence>
<feature type="domain" description="SSD" evidence="10">
    <location>
        <begin position="381"/>
        <end position="505"/>
    </location>
</feature>
<keyword evidence="4" id="KW-1003">Cell membrane</keyword>
<dbReference type="GO" id="GO:0042910">
    <property type="term" value="F:xenobiotic transmembrane transporter activity"/>
    <property type="evidence" value="ECO:0007669"/>
    <property type="project" value="TreeGrafter"/>
</dbReference>
<feature type="transmembrane region" description="Helical" evidence="9">
    <location>
        <begin position="904"/>
        <end position="927"/>
    </location>
</feature>
<dbReference type="PANTHER" id="PTHR32063">
    <property type="match status" value="1"/>
</dbReference>
<dbReference type="InterPro" id="IPR027463">
    <property type="entry name" value="AcrB_DN_DC_subdom"/>
</dbReference>
<protein>
    <submittedName>
        <fullName evidence="11">HAE1 family hydrophobic/amphiphilic exporter-1</fullName>
    </submittedName>
</protein>
<dbReference type="EMBL" id="JAVDQD010000005">
    <property type="protein sequence ID" value="MDR6240551.1"/>
    <property type="molecule type" value="Genomic_DNA"/>
</dbReference>
<evidence type="ECO:0000256" key="5">
    <source>
        <dbReference type="ARBA" id="ARBA00022519"/>
    </source>
</evidence>
<reference evidence="11" key="1">
    <citation type="submission" date="2023-07" db="EMBL/GenBank/DDBJ databases">
        <title>Genomic Encyclopedia of Type Strains, Phase IV (KMG-IV): sequencing the most valuable type-strain genomes for metagenomic binning, comparative biology and taxonomic classification.</title>
        <authorList>
            <person name="Goeker M."/>
        </authorList>
    </citation>
    <scope>NUCLEOTIDE SEQUENCE</scope>
    <source>
        <strain evidence="11">DSM 26174</strain>
    </source>
</reference>
<evidence type="ECO:0000256" key="1">
    <source>
        <dbReference type="ARBA" id="ARBA00004429"/>
    </source>
</evidence>
<dbReference type="Pfam" id="PF00873">
    <property type="entry name" value="ACR_tran"/>
    <property type="match status" value="1"/>
</dbReference>
<dbReference type="PROSITE" id="PS50156">
    <property type="entry name" value="SSD"/>
    <property type="match status" value="1"/>
</dbReference>
<dbReference type="Gene3D" id="3.30.70.1320">
    <property type="entry name" value="Multidrug efflux transporter AcrB pore domain like"/>
    <property type="match status" value="1"/>
</dbReference>
<gene>
    <name evidence="11" type="ORF">HNQ88_003627</name>
</gene>
<organism evidence="11 12">
    <name type="scientific">Aureibacter tunicatorum</name>
    <dbReference type="NCBI Taxonomy" id="866807"/>
    <lineage>
        <taxon>Bacteria</taxon>
        <taxon>Pseudomonadati</taxon>
        <taxon>Bacteroidota</taxon>
        <taxon>Cytophagia</taxon>
        <taxon>Cytophagales</taxon>
        <taxon>Persicobacteraceae</taxon>
        <taxon>Aureibacter</taxon>
    </lineage>
</organism>
<dbReference type="Gene3D" id="1.20.1640.10">
    <property type="entry name" value="Multidrug efflux transporter AcrB transmembrane domain"/>
    <property type="match status" value="2"/>
</dbReference>
<dbReference type="Proteomes" id="UP001185092">
    <property type="component" value="Unassembled WGS sequence"/>
</dbReference>
<feature type="transmembrane region" description="Helical" evidence="9">
    <location>
        <begin position="1012"/>
        <end position="1038"/>
    </location>
</feature>
<feature type="transmembrane region" description="Helical" evidence="9">
    <location>
        <begin position="404"/>
        <end position="427"/>
    </location>
</feature>
<proteinExistence type="inferred from homology"/>
<feature type="transmembrane region" description="Helical" evidence="9">
    <location>
        <begin position="984"/>
        <end position="1006"/>
    </location>
</feature>
<evidence type="ECO:0000256" key="8">
    <source>
        <dbReference type="ARBA" id="ARBA00023136"/>
    </source>
</evidence>
<dbReference type="GO" id="GO:0009636">
    <property type="term" value="P:response to toxic substance"/>
    <property type="evidence" value="ECO:0007669"/>
    <property type="project" value="UniProtKB-ARBA"/>
</dbReference>
<dbReference type="PANTHER" id="PTHR32063:SF11">
    <property type="entry name" value="CATION OR DRUG EFFLUX SYSTEM PROTEIN"/>
    <property type="match status" value="1"/>
</dbReference>
<feature type="transmembrane region" description="Helical" evidence="9">
    <location>
        <begin position="939"/>
        <end position="963"/>
    </location>
</feature>
<keyword evidence="7 9" id="KW-1133">Transmembrane helix</keyword>
<dbReference type="InterPro" id="IPR001036">
    <property type="entry name" value="Acrflvin-R"/>
</dbReference>
<feature type="transmembrane region" description="Helical" evidence="9">
    <location>
        <begin position="351"/>
        <end position="370"/>
    </location>
</feature>
<dbReference type="AlphaFoldDB" id="A0AAE4BT92"/>
<feature type="transmembrane region" description="Helical" evidence="9">
    <location>
        <begin position="20"/>
        <end position="42"/>
    </location>
</feature>
<sequence>MADNENVQIDKVHFFSQRPILAFVIAILMVVLGVISMFTLTIDQYPDLTPPVVEVGATYIGASAVSIENSVANPIEQQINGVEDMLYLMSTNSSDGTVKIQVTFKVGSNPDLNTILTQNRVATATPRVPDPVKLYGITTRKSQPNILMLVSLTSDDDRFNQEFLTNYAKINIVDELSRIEGIGDIKVFGSGEYSMRVWLKPDLMAKLGITVPDVSNALQTQNVISPGGKFGAEPSYSDIEFTYTVRLPERLKTEEEFGEIIVKVDSSGSLVQIKDIADVELGVETYSSNSQYNGKQCGVIAIYQRPGSNALDIKNQVYNALEMLSKKFPEGIVYSYSLDSTTPITAAIKEIIETLGVVVFLVILVVFIFLQNWRATLIPAITIPVSLIGTFIFFPLLGFSINTLTLLGLVLAIGIVVDDTIVVVEAVRRNLESGMNIHIAVYEAMKMVTPPVIATTLVIIGVFVPVAFIGGISGRLYQQFAITIAASVSLSSVNALTLSPALCTMLLGNNDEKLSKTKFFVWFNKLFERQKNGYLALVEKLSVKPIRAFLATLLFVALNALLLDKVPRGFLPDEDQGYLFVNIQLPNAASLVRTSNVMKHVAEILRKDEDVDKITTVNGFSLLTGGTAPNTGFVFVTLTDWSKRSRTAKEIVETLNQKFRYGIVAAEVFAFGPPPIRGLGTNAGFSVMIQDLTDHSPQYLSEQVEKFIDELNNRKEITNAFTTFQSDVPQKYLSPDISKVLKFGVSLQDVYATIGAFLGGTYVNDFNRFGKVYKAYIQAKRDFRMDEEALEFYYVNGRNDTRVPISTLVNLKSISGPEYTNRFNLHRSAQVTGTSAPGFTSGQALKTIEEVAAEVLPEGMGYAWNGLSYQQKEAGSSEIYIFLLCLFFVFMILAGLYESWSMPLIILFGTPIALLGALGFLEVFRYIDTSYENNTFAQISFVLLIALAAKNAILIVEYAKVIYEEGKSLKEAAFSSSKLRFRPIVMTSVSFIFGVIPLVFATGAGAEARKVMGMALLGGMLLASIIGLLIYPVMFIYLGRVFKFKRKRLVK</sequence>
<evidence type="ECO:0000256" key="7">
    <source>
        <dbReference type="ARBA" id="ARBA00022989"/>
    </source>
</evidence>
<dbReference type="GO" id="GO:0015562">
    <property type="term" value="F:efflux transmembrane transporter activity"/>
    <property type="evidence" value="ECO:0007669"/>
    <property type="project" value="InterPro"/>
</dbReference>
<dbReference type="SUPFAM" id="SSF82693">
    <property type="entry name" value="Multidrug efflux transporter AcrB pore domain, PN1, PN2, PC1 and PC2 subdomains"/>
    <property type="match status" value="4"/>
</dbReference>
<accession>A0AAE4BT92</accession>
<dbReference type="Gene3D" id="3.30.70.1430">
    <property type="entry name" value="Multidrug efflux transporter AcrB pore domain"/>
    <property type="match status" value="2"/>
</dbReference>
<comment type="similarity">
    <text evidence="2">Belongs to the resistance-nodulation-cell division (RND) (TC 2.A.6) family.</text>
</comment>
<keyword evidence="8 9" id="KW-0472">Membrane</keyword>
<feature type="transmembrane region" description="Helical" evidence="9">
    <location>
        <begin position="448"/>
        <end position="468"/>
    </location>
</feature>
<dbReference type="InterPro" id="IPR000731">
    <property type="entry name" value="SSD"/>
</dbReference>
<keyword evidence="5" id="KW-0997">Cell inner membrane</keyword>
<dbReference type="SUPFAM" id="SSF82714">
    <property type="entry name" value="Multidrug efflux transporter AcrB TolC docking domain, DN and DC subdomains"/>
    <property type="match status" value="2"/>
</dbReference>
<evidence type="ECO:0000256" key="2">
    <source>
        <dbReference type="ARBA" id="ARBA00010942"/>
    </source>
</evidence>
<dbReference type="GO" id="GO:0005886">
    <property type="term" value="C:plasma membrane"/>
    <property type="evidence" value="ECO:0007669"/>
    <property type="project" value="UniProtKB-SubCell"/>
</dbReference>